<dbReference type="KEGG" id="vg:5291077"/>
<sequence>MEEQHIQDWGNGWNDAMRGFVQRPDQSLDYYVGYADAMADAYRPPTIH</sequence>
<organism evidence="1 2">
    <name type="scientific">Burkholderia phage BcepNY3</name>
    <dbReference type="NCBI Taxonomy" id="2881397"/>
    <lineage>
        <taxon>Viruses</taxon>
        <taxon>Duplodnaviria</taxon>
        <taxon>Heunggongvirae</taxon>
        <taxon>Uroviricota</taxon>
        <taxon>Caudoviricetes</taxon>
        <taxon>Naesvirus</taxon>
        <taxon>Naesvirus bcepNY3</taxon>
    </lineage>
</organism>
<name>A6N3E9_9CAUD</name>
<keyword evidence="2" id="KW-1185">Reference proteome</keyword>
<gene>
    <name evidence="1" type="ORF">BcepNY3gene41</name>
</gene>
<evidence type="ECO:0000313" key="1">
    <source>
        <dbReference type="EMBL" id="ABR10576.1"/>
    </source>
</evidence>
<evidence type="ECO:0000313" key="2">
    <source>
        <dbReference type="Proteomes" id="UP000001998"/>
    </source>
</evidence>
<dbReference type="EMBL" id="EF602154">
    <property type="protein sequence ID" value="ABR10576.1"/>
    <property type="molecule type" value="Genomic_DNA"/>
</dbReference>
<reference evidence="1 2" key="1">
    <citation type="submission" date="2007-05" db="EMBL/GenBank/DDBJ databases">
        <title>Complete genomic sequence of phage BcepNY3, a new member of the Burkholderia phage Bcep781 family.</title>
        <authorList>
            <person name="Summer E.J."/>
            <person name="Orchard R.C."/>
            <person name="Attenhofer K."/>
            <person name="Coffey A."/>
            <person name="Gill J.J."/>
            <person name="Gonzalez C.F."/>
            <person name="Young R."/>
        </authorList>
    </citation>
    <scope>NUCLEOTIDE SEQUENCE [LARGE SCALE GENOMIC DNA]</scope>
</reference>
<proteinExistence type="predicted"/>
<dbReference type="GeneID" id="5291077"/>
<dbReference type="Proteomes" id="UP000001998">
    <property type="component" value="Segment"/>
</dbReference>
<dbReference type="RefSeq" id="YP_001294879.1">
    <property type="nucleotide sequence ID" value="NC_009604.1"/>
</dbReference>
<protein>
    <submittedName>
        <fullName evidence="1">BcepNY3gp41</fullName>
    </submittedName>
</protein>
<accession>A6N3E9</accession>